<sequence length="165" mass="19534">MFLFGMFWVLLMGNMFFADHVYRIEKEYVGLSARETNDEGPVTVTVDGEQGGSYEFEASDYLDPIIKDFVVNKNSTDYEKIRSALEKNNEYVQEEKYEYWQTAVVDGFYSRKTTNSIEKGFYYFLELCHKTVPTLIFILILNFIVQIFTRFEYSLLRAIYHPTDY</sequence>
<feature type="transmembrane region" description="Helical" evidence="1">
    <location>
        <begin position="132"/>
        <end position="151"/>
    </location>
</feature>
<keyword evidence="1" id="KW-1133">Transmembrane helix</keyword>
<proteinExistence type="predicted"/>
<evidence type="ECO:0000313" key="3">
    <source>
        <dbReference type="Proteomes" id="UP001337305"/>
    </source>
</evidence>
<keyword evidence="1" id="KW-0812">Transmembrane</keyword>
<evidence type="ECO:0000256" key="1">
    <source>
        <dbReference type="SAM" id="Phobius"/>
    </source>
</evidence>
<organism evidence="2 3">
    <name type="scientific">Flavivirga spongiicola</name>
    <dbReference type="NCBI Taxonomy" id="421621"/>
    <lineage>
        <taxon>Bacteria</taxon>
        <taxon>Pseudomonadati</taxon>
        <taxon>Bacteroidota</taxon>
        <taxon>Flavobacteriia</taxon>
        <taxon>Flavobacteriales</taxon>
        <taxon>Flavobacteriaceae</taxon>
        <taxon>Flavivirga</taxon>
    </lineage>
</organism>
<dbReference type="EMBL" id="JAODOP010000004">
    <property type="protein sequence ID" value="MEF3833893.1"/>
    <property type="molecule type" value="Genomic_DNA"/>
</dbReference>
<gene>
    <name evidence="2" type="ORF">N1F79_12185</name>
</gene>
<dbReference type="Proteomes" id="UP001337305">
    <property type="component" value="Unassembled WGS sequence"/>
</dbReference>
<reference evidence="2 3" key="1">
    <citation type="submission" date="2022-09" db="EMBL/GenBank/DDBJ databases">
        <title>Genome sequencing of Flavivirga sp. MEBiC05379.</title>
        <authorList>
            <person name="Oh H.-M."/>
            <person name="Kwon K.K."/>
            <person name="Park M.J."/>
            <person name="Yang S.-H."/>
        </authorList>
    </citation>
    <scope>NUCLEOTIDE SEQUENCE [LARGE SCALE GENOMIC DNA]</scope>
    <source>
        <strain evidence="2 3">MEBiC05379</strain>
    </source>
</reference>
<evidence type="ECO:0000313" key="2">
    <source>
        <dbReference type="EMBL" id="MEF3833893.1"/>
    </source>
</evidence>
<keyword evidence="1" id="KW-0472">Membrane</keyword>
<protein>
    <submittedName>
        <fullName evidence="2">Uncharacterized protein</fullName>
    </submittedName>
</protein>
<dbReference type="RefSeq" id="WP_303306232.1">
    <property type="nucleotide sequence ID" value="NZ_JAODOP010000004.1"/>
</dbReference>
<name>A0ABU7XTP5_9FLAO</name>
<accession>A0ABU7XTP5</accession>
<keyword evidence="3" id="KW-1185">Reference proteome</keyword>
<comment type="caution">
    <text evidence="2">The sequence shown here is derived from an EMBL/GenBank/DDBJ whole genome shotgun (WGS) entry which is preliminary data.</text>
</comment>